<dbReference type="GO" id="GO:0000976">
    <property type="term" value="F:transcription cis-regulatory region binding"/>
    <property type="evidence" value="ECO:0007669"/>
    <property type="project" value="TreeGrafter"/>
</dbReference>
<keyword evidence="7" id="KW-1185">Reference proteome</keyword>
<dbReference type="PROSITE" id="PS50977">
    <property type="entry name" value="HTH_TETR_2"/>
    <property type="match status" value="1"/>
</dbReference>
<dbReference type="PRINTS" id="PR00455">
    <property type="entry name" value="HTHTETR"/>
</dbReference>
<evidence type="ECO:0000313" key="7">
    <source>
        <dbReference type="Proteomes" id="UP000199077"/>
    </source>
</evidence>
<protein>
    <submittedName>
        <fullName evidence="6">DNA-binding transcriptional regulator, AcrR family</fullName>
    </submittedName>
</protein>
<organism evidence="6 7">
    <name type="scientific">Pedococcus dokdonensis</name>
    <dbReference type="NCBI Taxonomy" id="443156"/>
    <lineage>
        <taxon>Bacteria</taxon>
        <taxon>Bacillati</taxon>
        <taxon>Actinomycetota</taxon>
        <taxon>Actinomycetes</taxon>
        <taxon>Micrococcales</taxon>
        <taxon>Intrasporangiaceae</taxon>
        <taxon>Pedococcus</taxon>
    </lineage>
</organism>
<dbReference type="InterPro" id="IPR001647">
    <property type="entry name" value="HTH_TetR"/>
</dbReference>
<dbReference type="InterPro" id="IPR041347">
    <property type="entry name" value="MftR_C"/>
</dbReference>
<dbReference type="STRING" id="443156.SAMN04489867_2350"/>
<dbReference type="Gene3D" id="1.10.357.10">
    <property type="entry name" value="Tetracycline Repressor, domain 2"/>
    <property type="match status" value="1"/>
</dbReference>
<accession>A0A1H0SG34</accession>
<proteinExistence type="predicted"/>
<dbReference type="PANTHER" id="PTHR30055:SF238">
    <property type="entry name" value="MYCOFACTOCIN BIOSYNTHESIS TRANSCRIPTIONAL REGULATOR MFTR-RELATED"/>
    <property type="match status" value="1"/>
</dbReference>
<feature type="DNA-binding region" description="H-T-H motif" evidence="4">
    <location>
        <begin position="28"/>
        <end position="47"/>
    </location>
</feature>
<dbReference type="EMBL" id="LT629711">
    <property type="protein sequence ID" value="SDP40761.1"/>
    <property type="molecule type" value="Genomic_DNA"/>
</dbReference>
<evidence type="ECO:0000313" key="6">
    <source>
        <dbReference type="EMBL" id="SDP40761.1"/>
    </source>
</evidence>
<dbReference type="Pfam" id="PF17754">
    <property type="entry name" value="TetR_C_14"/>
    <property type="match status" value="1"/>
</dbReference>
<keyword evidence="2 4" id="KW-0238">DNA-binding</keyword>
<evidence type="ECO:0000256" key="4">
    <source>
        <dbReference type="PROSITE-ProRule" id="PRU00335"/>
    </source>
</evidence>
<gene>
    <name evidence="6" type="ORF">SAMN04489867_2350</name>
</gene>
<keyword evidence="1" id="KW-0805">Transcription regulation</keyword>
<dbReference type="AlphaFoldDB" id="A0A1H0SG34"/>
<dbReference type="Pfam" id="PF00440">
    <property type="entry name" value="TetR_N"/>
    <property type="match status" value="1"/>
</dbReference>
<evidence type="ECO:0000256" key="1">
    <source>
        <dbReference type="ARBA" id="ARBA00023015"/>
    </source>
</evidence>
<dbReference type="PANTHER" id="PTHR30055">
    <property type="entry name" value="HTH-TYPE TRANSCRIPTIONAL REGULATOR RUTR"/>
    <property type="match status" value="1"/>
</dbReference>
<sequence>MGKSEQTRDRLQEVALDLIASQGFDSTTVEQIARAAGVSQMTFFRHFATKDAVVLSDPFDPRIAAAVAAQPPATPPLARACRGLRESINELTGSDEHQARQRVRIVAETPSLAAGVWANTTATQQVLSMVLAEHAPEPDARVAAAATMGALVAALLDWGSRDDDETLRVPLLRALQVLDPPSDDGGRQ</sequence>
<reference evidence="7" key="1">
    <citation type="submission" date="2016-10" db="EMBL/GenBank/DDBJ databases">
        <authorList>
            <person name="Varghese N."/>
            <person name="Submissions S."/>
        </authorList>
    </citation>
    <scope>NUCLEOTIDE SEQUENCE [LARGE SCALE GENOMIC DNA]</scope>
    <source>
        <strain evidence="7">DSM 22329</strain>
    </source>
</reference>
<dbReference type="RefSeq" id="WP_197674692.1">
    <property type="nucleotide sequence ID" value="NZ_LT629711.1"/>
</dbReference>
<name>A0A1H0SG34_9MICO</name>
<evidence type="ECO:0000256" key="2">
    <source>
        <dbReference type="ARBA" id="ARBA00023125"/>
    </source>
</evidence>
<dbReference type="Proteomes" id="UP000199077">
    <property type="component" value="Chromosome I"/>
</dbReference>
<dbReference type="InterPro" id="IPR009057">
    <property type="entry name" value="Homeodomain-like_sf"/>
</dbReference>
<evidence type="ECO:0000259" key="5">
    <source>
        <dbReference type="PROSITE" id="PS50977"/>
    </source>
</evidence>
<dbReference type="SUPFAM" id="SSF46689">
    <property type="entry name" value="Homeodomain-like"/>
    <property type="match status" value="1"/>
</dbReference>
<evidence type="ECO:0000256" key="3">
    <source>
        <dbReference type="ARBA" id="ARBA00023163"/>
    </source>
</evidence>
<dbReference type="Gene3D" id="1.10.10.60">
    <property type="entry name" value="Homeodomain-like"/>
    <property type="match status" value="1"/>
</dbReference>
<feature type="domain" description="HTH tetR-type" evidence="5">
    <location>
        <begin position="5"/>
        <end position="65"/>
    </location>
</feature>
<dbReference type="InterPro" id="IPR050109">
    <property type="entry name" value="HTH-type_TetR-like_transc_reg"/>
</dbReference>
<dbReference type="GO" id="GO:0003700">
    <property type="term" value="F:DNA-binding transcription factor activity"/>
    <property type="evidence" value="ECO:0007669"/>
    <property type="project" value="TreeGrafter"/>
</dbReference>
<keyword evidence="3" id="KW-0804">Transcription</keyword>